<dbReference type="PANTHER" id="PTHR43208">
    <property type="entry name" value="ABC TRANSPORTER SUBSTRATE-BINDING PROTEIN"/>
    <property type="match status" value="1"/>
</dbReference>
<name>N8WRC4_9GAMM</name>
<evidence type="ECO:0000313" key="4">
    <source>
        <dbReference type="EMBL" id="ENU97817.1"/>
    </source>
</evidence>
<dbReference type="RefSeq" id="WP_004785827.1">
    <property type="nucleotide sequence ID" value="NZ_KB849405.1"/>
</dbReference>
<protein>
    <recommendedName>
        <fullName evidence="3">ABC transporter substrate-binding protein PnrA-like domain-containing protein</fullName>
    </recommendedName>
</protein>
<keyword evidence="5" id="KW-1185">Reference proteome</keyword>
<dbReference type="Pfam" id="PF02608">
    <property type="entry name" value="Bmp"/>
    <property type="match status" value="1"/>
</dbReference>
<dbReference type="HOGENOM" id="CLU_038813_2_0_6"/>
<comment type="caution">
    <text evidence="4">The sequence shown here is derived from an EMBL/GenBank/DDBJ whole genome shotgun (WGS) entry which is preliminary data.</text>
</comment>
<dbReference type="EMBL" id="APPE01000077">
    <property type="protein sequence ID" value="ENU97817.1"/>
    <property type="molecule type" value="Genomic_DNA"/>
</dbReference>
<dbReference type="InterPro" id="IPR003760">
    <property type="entry name" value="PnrA-like"/>
</dbReference>
<feature type="domain" description="ABC transporter substrate-binding protein PnrA-like" evidence="3">
    <location>
        <begin position="37"/>
        <end position="320"/>
    </location>
</feature>
<reference evidence="4 5" key="1">
    <citation type="submission" date="2013-02" db="EMBL/GenBank/DDBJ databases">
        <title>The Genome Sequence of Acinetobacter sp. NIPH 899.</title>
        <authorList>
            <consortium name="The Broad Institute Genome Sequencing Platform"/>
            <consortium name="The Broad Institute Genome Sequencing Center for Infectious Disease"/>
            <person name="Cerqueira G."/>
            <person name="Feldgarden M."/>
            <person name="Courvalin P."/>
            <person name="Perichon B."/>
            <person name="Grillot-Courvalin C."/>
            <person name="Clermont D."/>
            <person name="Rocha E."/>
            <person name="Yoon E.-J."/>
            <person name="Nemec A."/>
            <person name="Walker B."/>
            <person name="Young S.K."/>
            <person name="Zeng Q."/>
            <person name="Gargeya S."/>
            <person name="Fitzgerald M."/>
            <person name="Haas B."/>
            <person name="Abouelleil A."/>
            <person name="Alvarado L."/>
            <person name="Arachchi H.M."/>
            <person name="Berlin A.M."/>
            <person name="Chapman S.B."/>
            <person name="Dewar J."/>
            <person name="Goldberg J."/>
            <person name="Griggs A."/>
            <person name="Gujja S."/>
            <person name="Hansen M."/>
            <person name="Howarth C."/>
            <person name="Imamovic A."/>
            <person name="Larimer J."/>
            <person name="McCowan C."/>
            <person name="Murphy C."/>
            <person name="Neiman D."/>
            <person name="Pearson M."/>
            <person name="Priest M."/>
            <person name="Roberts A."/>
            <person name="Saif S."/>
            <person name="Shea T."/>
            <person name="Sisk P."/>
            <person name="Sykes S."/>
            <person name="Wortman J."/>
            <person name="Nusbaum C."/>
            <person name="Birren B."/>
        </authorList>
    </citation>
    <scope>NUCLEOTIDE SEQUENCE [LARGE SCALE GENOMIC DNA]</scope>
    <source>
        <strain evidence="4 5">NIPH 899</strain>
    </source>
</reference>
<dbReference type="PATRIC" id="fig|1217710.3.peg.3059"/>
<dbReference type="CDD" id="cd19963">
    <property type="entry name" value="PBP1_BMP-like"/>
    <property type="match status" value="1"/>
</dbReference>
<feature type="signal peptide" evidence="2">
    <location>
        <begin position="1"/>
        <end position="34"/>
    </location>
</feature>
<dbReference type="Gene3D" id="3.40.50.2300">
    <property type="match status" value="2"/>
</dbReference>
<accession>N8WRC4</accession>
<feature type="chain" id="PRO_5004135133" description="ABC transporter substrate-binding protein PnrA-like domain-containing protein" evidence="2">
    <location>
        <begin position="35"/>
        <end position="366"/>
    </location>
</feature>
<proteinExistence type="predicted"/>
<dbReference type="AlphaFoldDB" id="N8WRC4"/>
<evidence type="ECO:0000313" key="5">
    <source>
        <dbReference type="Proteomes" id="UP000013070"/>
    </source>
</evidence>
<dbReference type="GO" id="GO:0005886">
    <property type="term" value="C:plasma membrane"/>
    <property type="evidence" value="ECO:0007669"/>
    <property type="project" value="InterPro"/>
</dbReference>
<evidence type="ECO:0000256" key="1">
    <source>
        <dbReference type="ARBA" id="ARBA00022729"/>
    </source>
</evidence>
<sequence>MLNMSKHKKIMKKFSLPVIAAAIIGLGISSQSFAVDKAAFVYIGPTSDHGWTYSHDQGRIKAEKALGGKFKTTYIENVPETADAERVIRNLAQQGNKVIFATSFGYMNQMEKVAKQFPNTVFMHATGYKQGKNLGIYDVRTYEGAYMLGVVAGQTTKTNTLGVVASFPIPEVVRNINAYTLGAQSVNPKVKTKVIWVNSWFNPGKERDAALALISQKADVLMQNTDSPAVVQAAQQKGVYAFGWDSDMSKFGPKAHLAASVLHWEKIYTPAMQQVANKTWKPAALWYGVKQDAVKIENFGPAVPAKVKQSALNAQSAIHKGTLHPFQGPIYKQDGTLVITNDSKMTDEALGKMNFYVKGVEGSLPR</sequence>
<organism evidence="4 5">
    <name type="scientific">Acinetobacter variabilis</name>
    <dbReference type="NCBI Taxonomy" id="70346"/>
    <lineage>
        <taxon>Bacteria</taxon>
        <taxon>Pseudomonadati</taxon>
        <taxon>Pseudomonadota</taxon>
        <taxon>Gammaproteobacteria</taxon>
        <taxon>Moraxellales</taxon>
        <taxon>Moraxellaceae</taxon>
        <taxon>Acinetobacter</taxon>
    </lineage>
</organism>
<dbReference type="InterPro" id="IPR052910">
    <property type="entry name" value="ABC-Purine-Binding"/>
</dbReference>
<dbReference type="Proteomes" id="UP000013070">
    <property type="component" value="Unassembled WGS sequence"/>
</dbReference>
<evidence type="ECO:0000256" key="2">
    <source>
        <dbReference type="SAM" id="SignalP"/>
    </source>
</evidence>
<dbReference type="eggNOG" id="COG1744">
    <property type="taxonomic scope" value="Bacteria"/>
</dbReference>
<evidence type="ECO:0000259" key="3">
    <source>
        <dbReference type="Pfam" id="PF02608"/>
    </source>
</evidence>
<dbReference type="PANTHER" id="PTHR43208:SF1">
    <property type="entry name" value="ABC TRANSPORTER SUBSTRATE-BINDING PROTEIN"/>
    <property type="match status" value="1"/>
</dbReference>
<keyword evidence="1 2" id="KW-0732">Signal</keyword>
<gene>
    <name evidence="4" type="ORF">F969_03194</name>
</gene>